<dbReference type="Proteomes" id="UP000006738">
    <property type="component" value="Chromosome II"/>
</dbReference>
<proteinExistence type="predicted"/>
<dbReference type="EMBL" id="CP000573">
    <property type="protein sequence ID" value="ABN93333.1"/>
    <property type="molecule type" value="Genomic_DNA"/>
</dbReference>
<reference evidence="2" key="1">
    <citation type="submission" date="2007-02" db="EMBL/GenBank/DDBJ databases">
        <authorList>
            <person name="DeShazer D."/>
            <person name="Woods D.E."/>
            <person name="Nierman W.C."/>
        </authorList>
    </citation>
    <scope>NUCLEOTIDE SEQUENCE [LARGE SCALE GENOMIC DNA]</scope>
    <source>
        <strain evidence="2">1106a</strain>
    </source>
</reference>
<dbReference type="HOGENOM" id="CLU_1881837_0_0_4"/>
<dbReference type="KEGG" id="bpl:BURPS1106A_A0856"/>
<dbReference type="AlphaFoldDB" id="A3P3I2"/>
<evidence type="ECO:0000313" key="2">
    <source>
        <dbReference type="Proteomes" id="UP000006738"/>
    </source>
</evidence>
<accession>A3P3I2</accession>
<organism evidence="1 2">
    <name type="scientific">Burkholderia pseudomallei (strain 1106a)</name>
    <dbReference type="NCBI Taxonomy" id="357348"/>
    <lineage>
        <taxon>Bacteria</taxon>
        <taxon>Pseudomonadati</taxon>
        <taxon>Pseudomonadota</taxon>
        <taxon>Betaproteobacteria</taxon>
        <taxon>Burkholderiales</taxon>
        <taxon>Burkholderiaceae</taxon>
        <taxon>Burkholderia</taxon>
        <taxon>pseudomallei group</taxon>
    </lineage>
</organism>
<sequence length="135" mass="14175">MRVQRTPVRIETALKRTFDRGNAARFADEPTSRRAGGIGAGAGVAGMAASFGGRAAMQRSNAPRPCEDGRRSCAARLSIECPATHAALPGRRRAAHGRVRRRLADHASRAPSGARVGAAKNFLATRVDSGGIRSS</sequence>
<dbReference type="RefSeq" id="WP_004537399.1">
    <property type="nucleotide sequence ID" value="NC_009078.1"/>
</dbReference>
<gene>
    <name evidence="1" type="ordered locus">BURPS1106A_A0856</name>
</gene>
<protein>
    <submittedName>
        <fullName evidence="1">Uncharacterized protein</fullName>
    </submittedName>
</protein>
<name>A3P3I2_BURP0</name>
<evidence type="ECO:0000313" key="1">
    <source>
        <dbReference type="EMBL" id="ABN93333.1"/>
    </source>
</evidence>